<proteinExistence type="predicted"/>
<sequence>MVSFVLSALAFTFAILLATAQSTTPAFSNLYDDEVQMSFSINLPINSTDVYFSFSAPAYSWVAIGAGNYMAGSLMMIIYGSPDAQGITISPRIATGHTEPTFTTDVQVEVLDGTSIQNNLYVLNALCHGCRSWKGGSLNLNTTVQPFMYAFGPNIIASSDSPTLGLRRHYSFGHFTMDMIQATGPGSVPPAASTIKRGAALAGSLKKDGDKASPTHGILMIIVALILIPFDVIIVGVCKWMRPHILISSFSFLVVITSMGLGIYVSTEYNRSKTFNTPHQIIGFISILGLLFIAGLGIYSRQLQNKASKIDVDTFAPPAKSSSLLFSTIHSWTARLIWLLLIVNNGIGMKFASTSRKFVVIYAILAVLVFFAMWPVYYCIFRRERKKRVQQDENSGGFAMT</sequence>
<feature type="transmembrane region" description="Helical" evidence="1">
    <location>
        <begin position="359"/>
        <end position="380"/>
    </location>
</feature>
<dbReference type="InterPro" id="IPR015920">
    <property type="entry name" value="Cellobiose_DH-like_cyt"/>
</dbReference>
<gene>
    <name evidence="4" type="ORF">BP5553_06502</name>
</gene>
<evidence type="ECO:0000256" key="1">
    <source>
        <dbReference type="SAM" id="Phobius"/>
    </source>
</evidence>
<dbReference type="CDD" id="cd08760">
    <property type="entry name" value="Cyt_b561_FRRS1_like"/>
    <property type="match status" value="1"/>
</dbReference>
<dbReference type="AlphaFoldDB" id="A0A370TK38"/>
<feature type="transmembrane region" description="Helical" evidence="1">
    <location>
        <begin position="217"/>
        <end position="238"/>
    </location>
</feature>
<dbReference type="PANTHER" id="PTHR47797">
    <property type="entry name" value="DEHYDROGENASE, PUTATIVE (AFU_ORTHOLOGUE AFUA_8G05805)-RELATED"/>
    <property type="match status" value="1"/>
</dbReference>
<keyword evidence="2" id="KW-0732">Signal</keyword>
<evidence type="ECO:0000259" key="3">
    <source>
        <dbReference type="Pfam" id="PF16010"/>
    </source>
</evidence>
<keyword evidence="5" id="KW-1185">Reference proteome</keyword>
<evidence type="ECO:0000313" key="5">
    <source>
        <dbReference type="Proteomes" id="UP000254866"/>
    </source>
</evidence>
<dbReference type="RefSeq" id="XP_031868546.1">
    <property type="nucleotide sequence ID" value="XM_032015125.1"/>
</dbReference>
<dbReference type="CDD" id="cd09630">
    <property type="entry name" value="CDH_like_cytochrome"/>
    <property type="match status" value="1"/>
</dbReference>
<evidence type="ECO:0000256" key="2">
    <source>
        <dbReference type="SAM" id="SignalP"/>
    </source>
</evidence>
<organism evidence="4 5">
    <name type="scientific">Venustampulla echinocandica</name>
    <dbReference type="NCBI Taxonomy" id="2656787"/>
    <lineage>
        <taxon>Eukaryota</taxon>
        <taxon>Fungi</taxon>
        <taxon>Dikarya</taxon>
        <taxon>Ascomycota</taxon>
        <taxon>Pezizomycotina</taxon>
        <taxon>Leotiomycetes</taxon>
        <taxon>Helotiales</taxon>
        <taxon>Pleuroascaceae</taxon>
        <taxon>Venustampulla</taxon>
    </lineage>
</organism>
<accession>A0A370TK38</accession>
<name>A0A370TK38_9HELO</name>
<feature type="signal peptide" evidence="2">
    <location>
        <begin position="1"/>
        <end position="20"/>
    </location>
</feature>
<reference evidence="4 5" key="1">
    <citation type="journal article" date="2018" name="IMA Fungus">
        <title>IMA Genome-F 9: Draft genome sequence of Annulohypoxylon stygium, Aspergillus mulundensis, Berkeleyomyces basicola (syn. Thielaviopsis basicola), Ceratocystis smalleyi, two Cercospora beticola strains, Coleophoma cylindrospora, Fusarium fracticaudum, Phialophora cf. hyalina, and Morchella septimelata.</title>
        <authorList>
            <person name="Wingfield B.D."/>
            <person name="Bills G.F."/>
            <person name="Dong Y."/>
            <person name="Huang W."/>
            <person name="Nel W.J."/>
            <person name="Swalarsk-Parry B.S."/>
            <person name="Vaghefi N."/>
            <person name="Wilken P.M."/>
            <person name="An Z."/>
            <person name="de Beer Z.W."/>
            <person name="De Vos L."/>
            <person name="Chen L."/>
            <person name="Duong T.A."/>
            <person name="Gao Y."/>
            <person name="Hammerbacher A."/>
            <person name="Kikkert J.R."/>
            <person name="Li Y."/>
            <person name="Li H."/>
            <person name="Li K."/>
            <person name="Li Q."/>
            <person name="Liu X."/>
            <person name="Ma X."/>
            <person name="Naidoo K."/>
            <person name="Pethybridge S.J."/>
            <person name="Sun J."/>
            <person name="Steenkamp E.T."/>
            <person name="van der Nest M.A."/>
            <person name="van Wyk S."/>
            <person name="Wingfield M.J."/>
            <person name="Xiong C."/>
            <person name="Yue Q."/>
            <person name="Zhang X."/>
        </authorList>
    </citation>
    <scope>NUCLEOTIDE SEQUENCE [LARGE SCALE GENOMIC DNA]</scope>
    <source>
        <strain evidence="4 5">BP 5553</strain>
    </source>
</reference>
<dbReference type="OrthoDB" id="3536386at2759"/>
<feature type="chain" id="PRO_5016893828" description="Cellobiose dehydrogenase-like cytochrome domain-containing protein" evidence="2">
    <location>
        <begin position="21"/>
        <end position="401"/>
    </location>
</feature>
<dbReference type="Pfam" id="PF16010">
    <property type="entry name" value="CDH-cyt"/>
    <property type="match status" value="1"/>
</dbReference>
<evidence type="ECO:0000313" key="4">
    <source>
        <dbReference type="EMBL" id="RDL35890.1"/>
    </source>
</evidence>
<dbReference type="Proteomes" id="UP000254866">
    <property type="component" value="Unassembled WGS sequence"/>
</dbReference>
<protein>
    <recommendedName>
        <fullName evidence="3">Cellobiose dehydrogenase-like cytochrome domain-containing protein</fullName>
    </recommendedName>
</protein>
<feature type="domain" description="Cellobiose dehydrogenase-like cytochrome" evidence="3">
    <location>
        <begin position="22"/>
        <end position="183"/>
    </location>
</feature>
<feature type="transmembrane region" description="Helical" evidence="1">
    <location>
        <begin position="245"/>
        <end position="267"/>
    </location>
</feature>
<keyword evidence="1" id="KW-0472">Membrane</keyword>
<dbReference type="EMBL" id="NPIC01000005">
    <property type="protein sequence ID" value="RDL35890.1"/>
    <property type="molecule type" value="Genomic_DNA"/>
</dbReference>
<comment type="caution">
    <text evidence="4">The sequence shown here is derived from an EMBL/GenBank/DDBJ whole genome shotgun (WGS) entry which is preliminary data.</text>
</comment>
<feature type="transmembrane region" description="Helical" evidence="1">
    <location>
        <begin position="279"/>
        <end position="299"/>
    </location>
</feature>
<keyword evidence="1" id="KW-1133">Transmembrane helix</keyword>
<dbReference type="GeneID" id="43599351"/>
<dbReference type="Gene3D" id="2.60.40.1210">
    <property type="entry name" value="Cellobiose dehydrogenase, cytochrome domain"/>
    <property type="match status" value="1"/>
</dbReference>
<dbReference type="SUPFAM" id="SSF49344">
    <property type="entry name" value="CBD9-like"/>
    <property type="match status" value="1"/>
</dbReference>
<keyword evidence="1" id="KW-0812">Transmembrane</keyword>
<dbReference type="PANTHER" id="PTHR47797:SF1">
    <property type="entry name" value="CYTOCHROME B561 DOMAIN-CONTAINING PROTEIN-RELATED"/>
    <property type="match status" value="1"/>
</dbReference>
<dbReference type="Gene3D" id="1.20.120.1770">
    <property type="match status" value="1"/>
</dbReference>